<comment type="subcellular location">
    <subcellularLocation>
        <location evidence="5">Cytoplasm</location>
    </subcellularLocation>
</comment>
<name>A0A7C3UCR8_9EURY</name>
<dbReference type="AlphaFoldDB" id="A0A7C3UCR8"/>
<dbReference type="GO" id="GO:0046983">
    <property type="term" value="F:protein dimerization activity"/>
    <property type="evidence" value="ECO:0007669"/>
    <property type="project" value="InterPro"/>
</dbReference>
<dbReference type="EMBL" id="DTPI01000008">
    <property type="protein sequence ID" value="HGE65856.1"/>
    <property type="molecule type" value="Genomic_DNA"/>
</dbReference>
<evidence type="ECO:0000259" key="6">
    <source>
        <dbReference type="Pfam" id="PF13656"/>
    </source>
</evidence>
<evidence type="ECO:0000256" key="4">
    <source>
        <dbReference type="ARBA" id="ARBA00025751"/>
    </source>
</evidence>
<protein>
    <recommendedName>
        <fullName evidence="5">DNA-directed RNA polymerase subunit Rpo11</fullName>
        <ecNumber evidence="5">2.7.7.6</ecNumber>
    </recommendedName>
    <alternativeName>
        <fullName evidence="5">DNA-directed RNA polymerase subunit L</fullName>
    </alternativeName>
</protein>
<dbReference type="Gene3D" id="3.30.1360.10">
    <property type="entry name" value="RNA polymerase, RBP11-like subunit"/>
    <property type="match status" value="1"/>
</dbReference>
<keyword evidence="3 5" id="KW-0804">Transcription</keyword>
<dbReference type="PANTHER" id="PTHR13946:SF28">
    <property type="entry name" value="DNA-DIRECTED RNA POLYMERASES I AND III SUBUNIT RPAC2"/>
    <property type="match status" value="1"/>
</dbReference>
<evidence type="ECO:0000313" key="9">
    <source>
        <dbReference type="EMBL" id="HHF48671.1"/>
    </source>
</evidence>
<dbReference type="Pfam" id="PF13656">
    <property type="entry name" value="RNA_pol_L_2"/>
    <property type="match status" value="1"/>
</dbReference>
<dbReference type="GO" id="GO:0003899">
    <property type="term" value="F:DNA-directed RNA polymerase activity"/>
    <property type="evidence" value="ECO:0007669"/>
    <property type="project" value="UniProtKB-UniRule"/>
</dbReference>
<evidence type="ECO:0000256" key="5">
    <source>
        <dbReference type="HAMAP-Rule" id="MF_00261"/>
    </source>
</evidence>
<dbReference type="PANTHER" id="PTHR13946">
    <property type="entry name" value="DNA-DIRECTED RNA POLYMERASE I,II,III"/>
    <property type="match status" value="1"/>
</dbReference>
<dbReference type="InterPro" id="IPR036603">
    <property type="entry name" value="RBP11-like"/>
</dbReference>
<dbReference type="EC" id="2.7.7.6" evidence="5"/>
<dbReference type="InterPro" id="IPR009025">
    <property type="entry name" value="RBP11-like_dimer"/>
</dbReference>
<dbReference type="InterPro" id="IPR022905">
    <property type="entry name" value="Rpo11-like"/>
</dbReference>
<comment type="catalytic activity">
    <reaction evidence="5">
        <text>RNA(n) + a ribonucleoside 5'-triphosphate = RNA(n+1) + diphosphate</text>
        <dbReference type="Rhea" id="RHEA:21248"/>
        <dbReference type="Rhea" id="RHEA-COMP:14527"/>
        <dbReference type="Rhea" id="RHEA-COMP:17342"/>
        <dbReference type="ChEBI" id="CHEBI:33019"/>
        <dbReference type="ChEBI" id="CHEBI:61557"/>
        <dbReference type="ChEBI" id="CHEBI:140395"/>
        <dbReference type="EC" id="2.7.7.6"/>
    </reaction>
</comment>
<evidence type="ECO:0000256" key="2">
    <source>
        <dbReference type="ARBA" id="ARBA00022490"/>
    </source>
</evidence>
<organism evidence="7">
    <name type="scientific">Geoglobus ahangari</name>
    <dbReference type="NCBI Taxonomy" id="113653"/>
    <lineage>
        <taxon>Archaea</taxon>
        <taxon>Methanobacteriati</taxon>
        <taxon>Methanobacteriota</taxon>
        <taxon>Archaeoglobi</taxon>
        <taxon>Archaeoglobales</taxon>
        <taxon>Archaeoglobaceae</taxon>
        <taxon>Geoglobus</taxon>
    </lineage>
</organism>
<feature type="domain" description="DNA-directed RNA polymerase RBP11-like dimerisation" evidence="6">
    <location>
        <begin position="15"/>
        <end position="84"/>
    </location>
</feature>
<comment type="caution">
    <text evidence="7">The sequence shown here is derived from an EMBL/GenBank/DDBJ whole genome shotgun (WGS) entry which is preliminary data.</text>
</comment>
<dbReference type="InterPro" id="IPR008193">
    <property type="entry name" value="RNA_pol_Rpb11_13-16kDa_CS"/>
</dbReference>
<evidence type="ECO:0000313" key="7">
    <source>
        <dbReference type="EMBL" id="HGE65856.1"/>
    </source>
</evidence>
<dbReference type="GO" id="GO:0005737">
    <property type="term" value="C:cytoplasm"/>
    <property type="evidence" value="ECO:0007669"/>
    <property type="project" value="UniProtKB-SubCell"/>
</dbReference>
<keyword evidence="2 5" id="KW-0963">Cytoplasm</keyword>
<evidence type="ECO:0000256" key="3">
    <source>
        <dbReference type="ARBA" id="ARBA00023163"/>
    </source>
</evidence>
<dbReference type="SUPFAM" id="SSF55257">
    <property type="entry name" value="RBP11-like subunits of RNA polymerase"/>
    <property type="match status" value="1"/>
</dbReference>
<comment type="function">
    <text evidence="5">DNA-dependent RNA polymerase (RNAP) catalyzes the transcription of DNA into RNA using the four ribonucleoside triphosphates as substrates.</text>
</comment>
<sequence length="86" mass="10082">MEIKIVELKDDFVKMIIKKEDHTYLNLLQYELLNTEGVLLAKYNIPHPLREEAELVVRTENRNPIDAIKKANERIIKLVNVVLSQL</sequence>
<dbReference type="EMBL" id="DRUC01000091">
    <property type="protein sequence ID" value="HHF48671.1"/>
    <property type="molecule type" value="Genomic_DNA"/>
</dbReference>
<gene>
    <name evidence="5" type="primary">rpo11</name>
    <name evidence="5" type="synonym">rpoL</name>
    <name evidence="9" type="ORF">ENL48_05935</name>
    <name evidence="8" type="ORF">ENT89_03245</name>
    <name evidence="7" type="ORF">ENX77_01825</name>
</gene>
<keyword evidence="1 5" id="KW-0240">DNA-directed RNA polymerase</keyword>
<dbReference type="EMBL" id="DTAK01000017">
    <property type="protein sequence ID" value="HGU59199.1"/>
    <property type="molecule type" value="Genomic_DNA"/>
</dbReference>
<dbReference type="PROSITE" id="PS01154">
    <property type="entry name" value="RNA_POL_L_13KD"/>
    <property type="match status" value="1"/>
</dbReference>
<dbReference type="HAMAP" id="MF_00261">
    <property type="entry name" value="RNApol_arch_Rpo11"/>
    <property type="match status" value="1"/>
</dbReference>
<dbReference type="GO" id="GO:0003677">
    <property type="term" value="F:DNA binding"/>
    <property type="evidence" value="ECO:0007669"/>
    <property type="project" value="InterPro"/>
</dbReference>
<comment type="similarity">
    <text evidence="4 5">Belongs to the archaeal Rpo11/eukaryotic RPB11/RPC19 RNA polymerase subunit family.</text>
</comment>
<evidence type="ECO:0000313" key="8">
    <source>
        <dbReference type="EMBL" id="HGU59199.1"/>
    </source>
</evidence>
<dbReference type="GO" id="GO:0006351">
    <property type="term" value="P:DNA-templated transcription"/>
    <property type="evidence" value="ECO:0007669"/>
    <property type="project" value="UniProtKB-UniRule"/>
</dbReference>
<dbReference type="CDD" id="cd06927">
    <property type="entry name" value="RNAP_L"/>
    <property type="match status" value="1"/>
</dbReference>
<accession>A0A7C3UCR8</accession>
<keyword evidence="5" id="KW-0808">Transferase</keyword>
<keyword evidence="5" id="KW-0548">Nucleotidyltransferase</keyword>
<evidence type="ECO:0000256" key="1">
    <source>
        <dbReference type="ARBA" id="ARBA00022478"/>
    </source>
</evidence>
<dbReference type="GO" id="GO:0000428">
    <property type="term" value="C:DNA-directed RNA polymerase complex"/>
    <property type="evidence" value="ECO:0007669"/>
    <property type="project" value="UniProtKB-KW"/>
</dbReference>
<proteinExistence type="inferred from homology"/>
<reference evidence="7" key="1">
    <citation type="journal article" date="2020" name="mSystems">
        <title>Genome- and Community-Level Interaction Insights into Carbon Utilization and Element Cycling Functions of Hydrothermarchaeota in Hydrothermal Sediment.</title>
        <authorList>
            <person name="Zhou Z."/>
            <person name="Liu Y."/>
            <person name="Xu W."/>
            <person name="Pan J."/>
            <person name="Luo Z.H."/>
            <person name="Li M."/>
        </authorList>
    </citation>
    <scope>NUCLEOTIDE SEQUENCE [LARGE SCALE GENOMIC DNA]</scope>
    <source>
        <strain evidence="9">SpSt-10</strain>
        <strain evidence="8">SpSt-62</strain>
        <strain evidence="7">SpSt-97</strain>
    </source>
</reference>
<comment type="subunit">
    <text evidence="5">Part of the RNA polymerase complex.</text>
</comment>